<evidence type="ECO:0000313" key="3">
    <source>
        <dbReference type="Proteomes" id="UP000005307"/>
    </source>
</evidence>
<name>M9RB42_9RHOB</name>
<accession>M9RB42</accession>
<protein>
    <submittedName>
        <fullName evidence="2">Uncharacterized protein</fullName>
    </submittedName>
</protein>
<evidence type="ECO:0000313" key="2">
    <source>
        <dbReference type="EMBL" id="AGI67005.1"/>
    </source>
</evidence>
<feature type="region of interest" description="Disordered" evidence="1">
    <location>
        <begin position="36"/>
        <end position="62"/>
    </location>
</feature>
<dbReference type="AlphaFoldDB" id="M9RB42"/>
<gene>
    <name evidence="2" type="ORF">OAN307_c13120</name>
</gene>
<organism evidence="2 3">
    <name type="scientific">Octadecabacter antarcticus 307</name>
    <dbReference type="NCBI Taxonomy" id="391626"/>
    <lineage>
        <taxon>Bacteria</taxon>
        <taxon>Pseudomonadati</taxon>
        <taxon>Pseudomonadota</taxon>
        <taxon>Alphaproteobacteria</taxon>
        <taxon>Rhodobacterales</taxon>
        <taxon>Roseobacteraceae</taxon>
        <taxon>Octadecabacter</taxon>
    </lineage>
</organism>
<dbReference type="EMBL" id="CP003740">
    <property type="protein sequence ID" value="AGI67005.1"/>
    <property type="molecule type" value="Genomic_DNA"/>
</dbReference>
<feature type="region of interest" description="Disordered" evidence="1">
    <location>
        <begin position="78"/>
        <end position="102"/>
    </location>
</feature>
<dbReference type="Proteomes" id="UP000005307">
    <property type="component" value="Chromosome"/>
</dbReference>
<dbReference type="KEGG" id="oat:OAN307_c13120"/>
<reference evidence="2 3" key="1">
    <citation type="journal article" date="2013" name="PLoS ONE">
        <title>Poles Apart: Arctic and Antarctic Octadecabacter strains Share High Genome Plasticity and a New Type of Xanthorhodopsin.</title>
        <authorList>
            <person name="Vollmers J."/>
            <person name="Voget S."/>
            <person name="Dietrich S."/>
            <person name="Gollnow K."/>
            <person name="Smits M."/>
            <person name="Meyer K."/>
            <person name="Brinkhoff T."/>
            <person name="Simon M."/>
            <person name="Daniel R."/>
        </authorList>
    </citation>
    <scope>NUCLEOTIDE SEQUENCE [LARGE SCALE GENOMIC DNA]</scope>
    <source>
        <strain evidence="2 3">307</strain>
    </source>
</reference>
<keyword evidence="3" id="KW-1185">Reference proteome</keyword>
<proteinExistence type="predicted"/>
<dbReference type="HOGENOM" id="CLU_1569126_0_0_5"/>
<sequence>MIDRGNTRVNAVALIGRTRQRGANDREVFEAHRKEAISPHKAQGIDAPRNESALSKLPSCDRRGPLAARLPLRRDPSRAGWCEAQGSERARPARKSVMAMTKSSAYRKDNNAAKAHVYGCDGKGPNPYEEGTRPARLWDKWREFYMNGESRMDEMAAAYGEFRPDRLEAS</sequence>
<evidence type="ECO:0000256" key="1">
    <source>
        <dbReference type="SAM" id="MobiDB-lite"/>
    </source>
</evidence>